<reference evidence="2 3" key="1">
    <citation type="submission" date="2024-08" db="EMBL/GenBank/DDBJ databases">
        <authorList>
            <person name="Cucini C."/>
            <person name="Frati F."/>
        </authorList>
    </citation>
    <scope>NUCLEOTIDE SEQUENCE [LARGE SCALE GENOMIC DNA]</scope>
</reference>
<dbReference type="CDD" id="cd18186">
    <property type="entry name" value="BTB_POZ_ZBTB_KLHL-like"/>
    <property type="match status" value="1"/>
</dbReference>
<dbReference type="InterPro" id="IPR000210">
    <property type="entry name" value="BTB/POZ_dom"/>
</dbReference>
<protein>
    <recommendedName>
        <fullName evidence="1">BTB domain-containing protein</fullName>
    </recommendedName>
</protein>
<dbReference type="InterPro" id="IPR044714">
    <property type="entry name" value="AtSIBP1-like"/>
</dbReference>
<dbReference type="Proteomes" id="UP001642540">
    <property type="component" value="Unassembled WGS sequence"/>
</dbReference>
<evidence type="ECO:0000313" key="3">
    <source>
        <dbReference type="Proteomes" id="UP001642540"/>
    </source>
</evidence>
<comment type="caution">
    <text evidence="2">The sequence shown here is derived from an EMBL/GenBank/DDBJ whole genome shotgun (WGS) entry which is preliminary data.</text>
</comment>
<proteinExistence type="predicted"/>
<feature type="domain" description="BTB" evidence="1">
    <location>
        <begin position="230"/>
        <end position="297"/>
    </location>
</feature>
<organism evidence="2 3">
    <name type="scientific">Orchesella dallaii</name>
    <dbReference type="NCBI Taxonomy" id="48710"/>
    <lineage>
        <taxon>Eukaryota</taxon>
        <taxon>Metazoa</taxon>
        <taxon>Ecdysozoa</taxon>
        <taxon>Arthropoda</taxon>
        <taxon>Hexapoda</taxon>
        <taxon>Collembola</taxon>
        <taxon>Entomobryomorpha</taxon>
        <taxon>Entomobryoidea</taxon>
        <taxon>Orchesellidae</taxon>
        <taxon>Orchesellinae</taxon>
        <taxon>Orchesella</taxon>
    </lineage>
</organism>
<gene>
    <name evidence="2" type="ORF">ODALV1_LOCUS24342</name>
</gene>
<dbReference type="SUPFAM" id="SSF54695">
    <property type="entry name" value="POZ domain"/>
    <property type="match status" value="1"/>
</dbReference>
<dbReference type="Pfam" id="PF00651">
    <property type="entry name" value="BTB"/>
    <property type="match status" value="1"/>
</dbReference>
<dbReference type="PANTHER" id="PTHR46672">
    <property type="entry name" value="OS08G0495500 PROTEIN-RELATED"/>
    <property type="match status" value="1"/>
</dbReference>
<name>A0ABP1RNY7_9HEXA</name>
<evidence type="ECO:0000259" key="1">
    <source>
        <dbReference type="PROSITE" id="PS50097"/>
    </source>
</evidence>
<dbReference type="Gene3D" id="3.30.710.10">
    <property type="entry name" value="Potassium Channel Kv1.1, Chain A"/>
    <property type="match status" value="1"/>
</dbReference>
<keyword evidence="3" id="KW-1185">Reference proteome</keyword>
<accession>A0ABP1RNY7</accession>
<dbReference type="PROSITE" id="PS50097">
    <property type="entry name" value="BTB"/>
    <property type="match status" value="1"/>
</dbReference>
<dbReference type="SMART" id="SM00225">
    <property type="entry name" value="BTB"/>
    <property type="match status" value="1"/>
</dbReference>
<evidence type="ECO:0000313" key="2">
    <source>
        <dbReference type="EMBL" id="CAL8131826.1"/>
    </source>
</evidence>
<dbReference type="InterPro" id="IPR011333">
    <property type="entry name" value="SKP1/BTB/POZ_sf"/>
</dbReference>
<sequence>MTVYLLNNHEFRSTTARGRWTKRTNEGVTVYAPENGRGNRKHLEFAVPICIDATPVKEKFRTILGVGEPRWNSRVEMINISFRCKDAVVVPVTDNSMGSLDQKGSTVTVSHATVSVRVVGFALDNLLVLNKALKLKLEAVLEIPGVGGGTVTIVTGELGSKHRELRNTFKFEQTVAIENPGDFYKHQNKVWEGRVSVQLIPGEEGLGTLAGLAPGVNPVGRKFLEEILHSDFTIIAQNMTRIPTHKLVLAAHSPVFQRMLESDCQETMENIIELDNSKEGVMAFLKFLYYSDIEDPIGNKRVALELLELGHKYEISSLENVMKALFLSVDCYSVDVGVTLFHRSGMVAGYEDLKAKAVRSIKLRKNDLKESTVFDELVRKDPEMTKELFALALWN</sequence>
<dbReference type="PANTHER" id="PTHR46672:SF8">
    <property type="entry name" value="BTB DOMAIN-CONTAINING PROTEIN"/>
    <property type="match status" value="1"/>
</dbReference>
<dbReference type="EMBL" id="CAXLJM020000090">
    <property type="protein sequence ID" value="CAL8131826.1"/>
    <property type="molecule type" value="Genomic_DNA"/>
</dbReference>